<feature type="compositionally biased region" description="Polar residues" evidence="1">
    <location>
        <begin position="80"/>
        <end position="98"/>
    </location>
</feature>
<feature type="compositionally biased region" description="Polar residues" evidence="1">
    <location>
        <begin position="1"/>
        <end position="24"/>
    </location>
</feature>
<accession>A0A1T4K233</accession>
<feature type="region of interest" description="Disordered" evidence="1">
    <location>
        <begin position="1"/>
        <end position="26"/>
    </location>
</feature>
<keyword evidence="3" id="KW-1185">Reference proteome</keyword>
<evidence type="ECO:0000313" key="3">
    <source>
        <dbReference type="Proteomes" id="UP000190888"/>
    </source>
</evidence>
<feature type="region of interest" description="Disordered" evidence="1">
    <location>
        <begin position="370"/>
        <end position="398"/>
    </location>
</feature>
<name>A0A1T4K233_9BACT</name>
<organism evidence="2 3">
    <name type="scientific">Sediminibacterium ginsengisoli</name>
    <dbReference type="NCBI Taxonomy" id="413434"/>
    <lineage>
        <taxon>Bacteria</taxon>
        <taxon>Pseudomonadati</taxon>
        <taxon>Bacteroidota</taxon>
        <taxon>Chitinophagia</taxon>
        <taxon>Chitinophagales</taxon>
        <taxon>Chitinophagaceae</taxon>
        <taxon>Sediminibacterium</taxon>
    </lineage>
</organism>
<feature type="compositionally biased region" description="Polar residues" evidence="1">
    <location>
        <begin position="38"/>
        <end position="47"/>
    </location>
</feature>
<feature type="region of interest" description="Disordered" evidence="1">
    <location>
        <begin position="38"/>
        <end position="98"/>
    </location>
</feature>
<evidence type="ECO:0000313" key="2">
    <source>
        <dbReference type="EMBL" id="SJZ36433.1"/>
    </source>
</evidence>
<dbReference type="Proteomes" id="UP000190888">
    <property type="component" value="Unassembled WGS sequence"/>
</dbReference>
<gene>
    <name evidence="2" type="ORF">SAMN04488132_101398</name>
</gene>
<sequence length="1018" mass="113828">MQKTSVHTNATQPVADTRQGNNGMSLPAVGLLQERNYSQPGAQNPYTFNPDGPPVQGFFTRVNDNSGMQYRNGVSFRPGTATSQNGSGSAQLQSWPEAQRQRMNTIGETAISSGSTVVQGVFKKIDTYYIDEESKETYYFDRQLDDNIYSLYNHLYRVIMNANGELLKKYPLDKNDYMPDLAKEFRQPEQLSATEEDGDMFYPEEHVGPGIKEETGAKIGKLTTDLTAQIRLLPMSQGSNKDGQFNEYKYTANQIWVSSVELGDLDRPETQFDNQESHTVSWTLVRNGIMALKDQTLQDFVLYLKQAFDELAVFTHELEGKILSEMATGNNLLQSMAEHKLPLAVWQTLTSRLLIQYLQVYQLSSAATYKRGPAKGHGESHARKRLEDDNREAEQHKKCSRSNAKIALDIAKLLDVQFRVDSLGVQEYAFAIKHWIEMLDSYLPSLMAYCKDDILKPVLEKQLAVSFKRELGLDDDDNVIVMELLDNYNYSHVMSKKKNVESSVKIKKLDVNKIDIGQLQTSFVANIGIRPEEQGTNQNRTVVDGQSFTDKSYLVGDLSVRDIMISDQDRPKTKFIKDQKSHTVPWTLVRNTITSFQGQPVIRLLKYLHDRFEELANDVSHTNGKELVVAGLKKINDCTGSHFVDEWQAEISEIVRSYFIAHQVAESTSYINPKEADRALGHGESSHMKVLRRNEYTLSSRGGIIDDEERIGTAVKSMFDAEITNSFGEKNVRNAYKGLLHMMNASFPVIMKHYGQAIQEKMMEETVGSGRKLGELMADKSLEDKNSLFGPVNLGMDENPFGDDSLINEHGFIRAQHMPDFIQAYRSDLALSNAFLTEGEGQIAATYLGLTLEVYSASPKGNITNIQNPGGGDCLIHALVQAFNIKAGKAPGEASAEEILAIRKHIAAELSDETIENLCIAAVTGKIVGIDEPGLGPKMRNLLRNPAIMYAKTVRLFDNDNYKEAPDDFPNIGNLEDDNVQDAPVTGPVSTFGGGEADRKLALLCEGNHYILMRNNDA</sequence>
<reference evidence="2 3" key="1">
    <citation type="submission" date="2017-02" db="EMBL/GenBank/DDBJ databases">
        <authorList>
            <person name="Peterson S.W."/>
        </authorList>
    </citation>
    <scope>NUCLEOTIDE SEQUENCE [LARGE SCALE GENOMIC DNA]</scope>
    <source>
        <strain evidence="2 3">DSM 22335</strain>
    </source>
</reference>
<evidence type="ECO:0008006" key="4">
    <source>
        <dbReference type="Google" id="ProtNLM"/>
    </source>
</evidence>
<dbReference type="AlphaFoldDB" id="A0A1T4K233"/>
<dbReference type="STRING" id="413434.SAMN04488132_101398"/>
<evidence type="ECO:0000256" key="1">
    <source>
        <dbReference type="SAM" id="MobiDB-lite"/>
    </source>
</evidence>
<proteinExistence type="predicted"/>
<feature type="compositionally biased region" description="Basic and acidic residues" evidence="1">
    <location>
        <begin position="376"/>
        <end position="397"/>
    </location>
</feature>
<dbReference type="EMBL" id="FUWH01000001">
    <property type="protein sequence ID" value="SJZ36433.1"/>
    <property type="molecule type" value="Genomic_DNA"/>
</dbReference>
<protein>
    <recommendedName>
        <fullName evidence="4">OTU domain-containing protein</fullName>
    </recommendedName>
</protein>
<dbReference type="OrthoDB" id="5400814at2"/>